<dbReference type="PRINTS" id="PR00455">
    <property type="entry name" value="HTHTETR"/>
</dbReference>
<evidence type="ECO:0000256" key="3">
    <source>
        <dbReference type="ARBA" id="ARBA00023125"/>
    </source>
</evidence>
<keyword evidence="2" id="KW-0805">Transcription regulation</keyword>
<evidence type="ECO:0000313" key="7">
    <source>
        <dbReference type="EMBL" id="GAA1661971.1"/>
    </source>
</evidence>
<evidence type="ECO:0000256" key="1">
    <source>
        <dbReference type="ARBA" id="ARBA00022491"/>
    </source>
</evidence>
<name>A0ABP4RU96_9ACTN</name>
<organism evidence="7 8">
    <name type="scientific">Fodinicola feengrottensis</name>
    <dbReference type="NCBI Taxonomy" id="435914"/>
    <lineage>
        <taxon>Bacteria</taxon>
        <taxon>Bacillati</taxon>
        <taxon>Actinomycetota</taxon>
        <taxon>Actinomycetes</taxon>
        <taxon>Mycobacteriales</taxon>
        <taxon>Fodinicola</taxon>
    </lineage>
</organism>
<dbReference type="RefSeq" id="WP_344307442.1">
    <property type="nucleotide sequence ID" value="NZ_BAAANY010000003.1"/>
</dbReference>
<reference evidence="8" key="1">
    <citation type="journal article" date="2019" name="Int. J. Syst. Evol. Microbiol.">
        <title>The Global Catalogue of Microorganisms (GCM) 10K type strain sequencing project: providing services to taxonomists for standard genome sequencing and annotation.</title>
        <authorList>
            <consortium name="The Broad Institute Genomics Platform"/>
            <consortium name="The Broad Institute Genome Sequencing Center for Infectious Disease"/>
            <person name="Wu L."/>
            <person name="Ma J."/>
        </authorList>
    </citation>
    <scope>NUCLEOTIDE SEQUENCE [LARGE SCALE GENOMIC DNA]</scope>
    <source>
        <strain evidence="8">JCM 14718</strain>
    </source>
</reference>
<comment type="caution">
    <text evidence="7">The sequence shown here is derived from an EMBL/GenBank/DDBJ whole genome shotgun (WGS) entry which is preliminary data.</text>
</comment>
<dbReference type="Pfam" id="PF02909">
    <property type="entry name" value="TetR_C_1"/>
    <property type="match status" value="1"/>
</dbReference>
<dbReference type="PANTHER" id="PTHR30055">
    <property type="entry name" value="HTH-TYPE TRANSCRIPTIONAL REGULATOR RUTR"/>
    <property type="match status" value="1"/>
</dbReference>
<dbReference type="SUPFAM" id="SSF48498">
    <property type="entry name" value="Tetracyclin repressor-like, C-terminal domain"/>
    <property type="match status" value="1"/>
</dbReference>
<evidence type="ECO:0000256" key="4">
    <source>
        <dbReference type="ARBA" id="ARBA00023163"/>
    </source>
</evidence>
<dbReference type="InterPro" id="IPR004111">
    <property type="entry name" value="Repressor_TetR_C"/>
</dbReference>
<dbReference type="Pfam" id="PF00440">
    <property type="entry name" value="TetR_N"/>
    <property type="match status" value="1"/>
</dbReference>
<dbReference type="InterPro" id="IPR003012">
    <property type="entry name" value="Tet_transcr_reg_TetR"/>
</dbReference>
<dbReference type="SUPFAM" id="SSF46689">
    <property type="entry name" value="Homeodomain-like"/>
    <property type="match status" value="1"/>
</dbReference>
<dbReference type="InterPro" id="IPR050109">
    <property type="entry name" value="HTH-type_TetR-like_transc_reg"/>
</dbReference>
<keyword evidence="8" id="KW-1185">Reference proteome</keyword>
<keyword evidence="3 5" id="KW-0238">DNA-binding</keyword>
<feature type="DNA-binding region" description="H-T-H motif" evidence="5">
    <location>
        <begin position="32"/>
        <end position="51"/>
    </location>
</feature>
<keyword evidence="4" id="KW-0804">Transcription</keyword>
<accession>A0ABP4RU96</accession>
<proteinExistence type="predicted"/>
<dbReference type="PRINTS" id="PR00400">
    <property type="entry name" value="TETREPRESSOR"/>
</dbReference>
<evidence type="ECO:0000256" key="5">
    <source>
        <dbReference type="PROSITE-ProRule" id="PRU00335"/>
    </source>
</evidence>
<sequence length="214" mass="23597">MASDTEREPLTRDRVVVVALRLLDEDGLEKLTLRRIAKELDVQAPALYWHVANKRALLDYLTDAMVAGGLAGLRGRKADEQWWQWLHRAAALLRRGLLKHQDGARVAAGADLSRAAALATWLDQTVTVLTDAGFDLHDAVLSAGSLMSFVIGRTAEEQSLPDGKTLRDLQDRVRLKAVARGLATTDRRQSADARARQAVGIFITGLRTILRESQ</sequence>
<dbReference type="EMBL" id="BAAANY010000003">
    <property type="protein sequence ID" value="GAA1661971.1"/>
    <property type="molecule type" value="Genomic_DNA"/>
</dbReference>
<protein>
    <submittedName>
        <fullName evidence="7">TetR/AcrR family transcriptional regulator</fullName>
    </submittedName>
</protein>
<dbReference type="InterPro" id="IPR001647">
    <property type="entry name" value="HTH_TetR"/>
</dbReference>
<evidence type="ECO:0000259" key="6">
    <source>
        <dbReference type="PROSITE" id="PS50977"/>
    </source>
</evidence>
<dbReference type="PROSITE" id="PS01081">
    <property type="entry name" value="HTH_TETR_1"/>
    <property type="match status" value="1"/>
</dbReference>
<dbReference type="PROSITE" id="PS50977">
    <property type="entry name" value="HTH_TETR_2"/>
    <property type="match status" value="1"/>
</dbReference>
<evidence type="ECO:0000256" key="2">
    <source>
        <dbReference type="ARBA" id="ARBA00023015"/>
    </source>
</evidence>
<dbReference type="Gene3D" id="1.10.10.60">
    <property type="entry name" value="Homeodomain-like"/>
    <property type="match status" value="1"/>
</dbReference>
<dbReference type="InterPro" id="IPR036271">
    <property type="entry name" value="Tet_transcr_reg_TetR-rel_C_sf"/>
</dbReference>
<dbReference type="Gene3D" id="1.10.357.10">
    <property type="entry name" value="Tetracycline Repressor, domain 2"/>
    <property type="match status" value="1"/>
</dbReference>
<dbReference type="InterPro" id="IPR009057">
    <property type="entry name" value="Homeodomain-like_sf"/>
</dbReference>
<dbReference type="PANTHER" id="PTHR30055:SF151">
    <property type="entry name" value="TRANSCRIPTIONAL REGULATORY PROTEIN"/>
    <property type="match status" value="1"/>
</dbReference>
<dbReference type="InterPro" id="IPR023772">
    <property type="entry name" value="DNA-bd_HTH_TetR-type_CS"/>
</dbReference>
<feature type="domain" description="HTH tetR-type" evidence="6">
    <location>
        <begin position="9"/>
        <end position="69"/>
    </location>
</feature>
<keyword evidence="1" id="KW-0678">Repressor</keyword>
<evidence type="ECO:0000313" key="8">
    <source>
        <dbReference type="Proteomes" id="UP001500618"/>
    </source>
</evidence>
<gene>
    <name evidence="7" type="ORF">GCM10009765_09310</name>
</gene>
<dbReference type="Proteomes" id="UP001500618">
    <property type="component" value="Unassembled WGS sequence"/>
</dbReference>